<dbReference type="SUPFAM" id="SSF75304">
    <property type="entry name" value="Amidase signature (AS) enzymes"/>
    <property type="match status" value="1"/>
</dbReference>
<proteinExistence type="predicted"/>
<dbReference type="InterPro" id="IPR023631">
    <property type="entry name" value="Amidase_dom"/>
</dbReference>
<accession>A0A1B6MC63</accession>
<dbReference type="InterPro" id="IPR052739">
    <property type="entry name" value="FAAH2"/>
</dbReference>
<reference evidence="3" key="1">
    <citation type="submission" date="2015-11" db="EMBL/GenBank/DDBJ databases">
        <title>De novo transcriptome assembly of four potential Pierce s Disease insect vectors from Arizona vineyards.</title>
        <authorList>
            <person name="Tassone E.E."/>
        </authorList>
    </citation>
    <scope>NUCLEOTIDE SEQUENCE</scope>
</reference>
<dbReference type="Gene3D" id="3.90.1300.10">
    <property type="entry name" value="Amidase signature (AS) domain"/>
    <property type="match status" value="1"/>
</dbReference>
<dbReference type="PANTHER" id="PTHR43372">
    <property type="entry name" value="FATTY-ACID AMIDE HYDROLASE"/>
    <property type="match status" value="1"/>
</dbReference>
<feature type="active site" description="Charge relay system" evidence="1">
    <location>
        <position position="201"/>
    </location>
</feature>
<feature type="active site" description="Charge relay system" evidence="1">
    <location>
        <position position="127"/>
    </location>
</feature>
<organism evidence="3">
    <name type="scientific">Graphocephala atropunctata</name>
    <dbReference type="NCBI Taxonomy" id="36148"/>
    <lineage>
        <taxon>Eukaryota</taxon>
        <taxon>Metazoa</taxon>
        <taxon>Ecdysozoa</taxon>
        <taxon>Arthropoda</taxon>
        <taxon>Hexapoda</taxon>
        <taxon>Insecta</taxon>
        <taxon>Pterygota</taxon>
        <taxon>Neoptera</taxon>
        <taxon>Paraneoptera</taxon>
        <taxon>Hemiptera</taxon>
        <taxon>Auchenorrhyncha</taxon>
        <taxon>Membracoidea</taxon>
        <taxon>Cicadellidae</taxon>
        <taxon>Cicadellinae</taxon>
        <taxon>Cicadellini</taxon>
        <taxon>Graphocephala</taxon>
    </lineage>
</organism>
<evidence type="ECO:0000256" key="1">
    <source>
        <dbReference type="PIRSR" id="PIRSR001221-1"/>
    </source>
</evidence>
<dbReference type="Pfam" id="PF01425">
    <property type="entry name" value="Amidase"/>
    <property type="match status" value="1"/>
</dbReference>
<feature type="active site" description="Acyl-ester intermediate" evidence="1">
    <location>
        <position position="225"/>
    </location>
</feature>
<dbReference type="PIRSF" id="PIRSF001221">
    <property type="entry name" value="Amidase_fungi"/>
    <property type="match status" value="1"/>
</dbReference>
<evidence type="ECO:0000259" key="2">
    <source>
        <dbReference type="Pfam" id="PF01425"/>
    </source>
</evidence>
<dbReference type="AlphaFoldDB" id="A0A1B6MC63"/>
<protein>
    <recommendedName>
        <fullName evidence="2">Amidase domain-containing protein</fullName>
    </recommendedName>
</protein>
<evidence type="ECO:0000313" key="3">
    <source>
        <dbReference type="EMBL" id="JAT33521.1"/>
    </source>
</evidence>
<dbReference type="GO" id="GO:0012505">
    <property type="term" value="C:endomembrane system"/>
    <property type="evidence" value="ECO:0007669"/>
    <property type="project" value="TreeGrafter"/>
</dbReference>
<gene>
    <name evidence="3" type="ORF">g.32228</name>
</gene>
<sequence>MWSTGQQWLIWLVTRPVAILFWGVSHVLSWFHGKPPIPPITNPLLMCSATELSRSIRSRKIGCEEVIKAYIARVKEVNPTINAVVQTRFDQALQEARLIDRSLLMGDRTEEEMERDTPLLGLPLTVKESIPVRGMSNNAGVPRKNRVAEKDCEAVAALRARGAIPMLVSNTPELCLSWETYNPVTGRTNNPYNPRRTAGGSSGGEAALLGSGASVISLGSDIGGSGRIPPSFCGVFGHKPSSGYISVQGHMPTSEDPMWPQVFVYAPMARYAEDLPLLFSSCINDNEKLKELRLDEPVDLSKVKFYFMDKDVSKVTSRVHRDVKLALGDAVAHLEKTFSIPVEKIDIDEMKHAAQLSCMLMMRMKPCHTIFQKSDENLTEWKSITWQWILWLLGLSPHALHAIVFGSMKWFADTYSDEEIFKMEECKKVIIQKLHGYLGDDGVLLYPTFPDPAHLHMQIYYRQMNAGYLSLFNLVDMPATACPILINNRGLPVGIQVVASRGQDRLTLAVAKELERAFGGWVPPTGTNLLEVKS</sequence>
<dbReference type="PANTHER" id="PTHR43372:SF2">
    <property type="entry name" value="IP13792P"/>
    <property type="match status" value="1"/>
</dbReference>
<dbReference type="InterPro" id="IPR036928">
    <property type="entry name" value="AS_sf"/>
</dbReference>
<name>A0A1B6MC63_9HEMI</name>
<dbReference type="EMBL" id="GEBQ01006456">
    <property type="protein sequence ID" value="JAT33521.1"/>
    <property type="molecule type" value="Transcribed_RNA"/>
</dbReference>
<feature type="domain" description="Amidase" evidence="2">
    <location>
        <begin position="65"/>
        <end position="508"/>
    </location>
</feature>